<reference evidence="1" key="1">
    <citation type="submission" date="2021-03" db="EMBL/GenBank/DDBJ databases">
        <title>Draft genome sequence of rust myrtle Austropuccinia psidii MF-1, a brazilian biotype.</title>
        <authorList>
            <person name="Quecine M.C."/>
            <person name="Pachon D.M.R."/>
            <person name="Bonatelli M.L."/>
            <person name="Correr F.H."/>
            <person name="Franceschini L.M."/>
            <person name="Leite T.F."/>
            <person name="Margarido G.R.A."/>
            <person name="Almeida C.A."/>
            <person name="Ferrarezi J.A."/>
            <person name="Labate C.A."/>
        </authorList>
    </citation>
    <scope>NUCLEOTIDE SEQUENCE</scope>
    <source>
        <strain evidence="1">MF-1</strain>
    </source>
</reference>
<organism evidence="1 2">
    <name type="scientific">Austropuccinia psidii MF-1</name>
    <dbReference type="NCBI Taxonomy" id="1389203"/>
    <lineage>
        <taxon>Eukaryota</taxon>
        <taxon>Fungi</taxon>
        <taxon>Dikarya</taxon>
        <taxon>Basidiomycota</taxon>
        <taxon>Pucciniomycotina</taxon>
        <taxon>Pucciniomycetes</taxon>
        <taxon>Pucciniales</taxon>
        <taxon>Sphaerophragmiaceae</taxon>
        <taxon>Austropuccinia</taxon>
    </lineage>
</organism>
<gene>
    <name evidence="1" type="ORF">O181_121851</name>
</gene>
<accession>A0A9Q3KKE2</accession>
<evidence type="ECO:0000313" key="2">
    <source>
        <dbReference type="Proteomes" id="UP000765509"/>
    </source>
</evidence>
<sequence>MGMRTVKYSGKISAPNNIQQPVHLTIKGKKKKVFNIATEEIEDVCLVDSKADICVSGDSPDFTLETMLTNPPTPCLASCNKITSLIGMGSICILTPSIPLIIQNVY</sequence>
<evidence type="ECO:0000313" key="1">
    <source>
        <dbReference type="EMBL" id="MBW0582136.1"/>
    </source>
</evidence>
<dbReference type="EMBL" id="AVOT02111710">
    <property type="protein sequence ID" value="MBW0582136.1"/>
    <property type="molecule type" value="Genomic_DNA"/>
</dbReference>
<proteinExistence type="predicted"/>
<protein>
    <submittedName>
        <fullName evidence="1">Uncharacterized protein</fullName>
    </submittedName>
</protein>
<dbReference type="Proteomes" id="UP000765509">
    <property type="component" value="Unassembled WGS sequence"/>
</dbReference>
<dbReference type="OrthoDB" id="2518241at2759"/>
<name>A0A9Q3KKE2_9BASI</name>
<dbReference type="AlphaFoldDB" id="A0A9Q3KKE2"/>
<comment type="caution">
    <text evidence="1">The sequence shown here is derived from an EMBL/GenBank/DDBJ whole genome shotgun (WGS) entry which is preliminary data.</text>
</comment>
<keyword evidence="2" id="KW-1185">Reference proteome</keyword>